<sequence>MIAGLVICPIFAWALEQFAPTPAEVRMLPPFCADRLEKGSGGKNVASAAQLGKGNYLHIHHYCFAVNFVNRARQARDPKDRSYNLGLAKNNYKYVIKGTEPRFWMRPQIYVELGKVHLQLKEAGEASRLFNDAIAFNPEYEPAYLALIDMHKESGLGKEALDVATAGLGYVPGSQSLKKAYLALGGKEPFPEPARKAESLPSDTLPPAPAPQDAGTPGGTALVPTAEGTSATSTIAEPGGSPIPETGCRFCPPEDIQRKWRESFNGAKDQPAK</sequence>
<dbReference type="InterPro" id="IPR011990">
    <property type="entry name" value="TPR-like_helical_dom_sf"/>
</dbReference>
<evidence type="ECO:0000313" key="3">
    <source>
        <dbReference type="EMBL" id="NMG76000.1"/>
    </source>
</evidence>
<evidence type="ECO:0000313" key="4">
    <source>
        <dbReference type="Proteomes" id="UP000648984"/>
    </source>
</evidence>
<keyword evidence="1" id="KW-0802">TPR repeat</keyword>
<dbReference type="EMBL" id="WTVQ01000024">
    <property type="protein sequence ID" value="NMG76000.1"/>
    <property type="molecule type" value="Genomic_DNA"/>
</dbReference>
<name>A0ABX1QG59_9RHOO</name>
<feature type="region of interest" description="Disordered" evidence="2">
    <location>
        <begin position="190"/>
        <end position="273"/>
    </location>
</feature>
<gene>
    <name evidence="3" type="ORF">GPA25_14620</name>
</gene>
<dbReference type="PROSITE" id="PS50005">
    <property type="entry name" value="TPR"/>
    <property type="match status" value="1"/>
</dbReference>
<feature type="repeat" description="TPR" evidence="1">
    <location>
        <begin position="107"/>
        <end position="140"/>
    </location>
</feature>
<comment type="caution">
    <text evidence="3">The sequence shown here is derived from an EMBL/GenBank/DDBJ whole genome shotgun (WGS) entry which is preliminary data.</text>
</comment>
<dbReference type="RefSeq" id="WP_169261147.1">
    <property type="nucleotide sequence ID" value="NZ_WTVQ01000024.1"/>
</dbReference>
<dbReference type="InterPro" id="IPR019734">
    <property type="entry name" value="TPR_rpt"/>
</dbReference>
<reference evidence="3 4" key="1">
    <citation type="submission" date="2019-12" db="EMBL/GenBank/DDBJ databases">
        <title>Comparative genomics gives insights into the taxonomy of the Azoarcus-Aromatoleum group and reveals separate origins of nif in the plant-associated Azoarcus and non-plant-associated Aromatoleum sub-groups.</title>
        <authorList>
            <person name="Lafos M."/>
            <person name="Maluk M."/>
            <person name="Batista M."/>
            <person name="Junghare M."/>
            <person name="Carmona M."/>
            <person name="Faoro H."/>
            <person name="Cruz L.M."/>
            <person name="Battistoni F."/>
            <person name="De Souza E."/>
            <person name="Pedrosa F."/>
            <person name="Chen W.-M."/>
            <person name="Poole P.S."/>
            <person name="Dixon R.A."/>
            <person name="James E.K."/>
        </authorList>
    </citation>
    <scope>NUCLEOTIDE SEQUENCE [LARGE SCALE GENOMIC DNA]</scope>
    <source>
        <strain evidence="3 4">22Lin</strain>
    </source>
</reference>
<organism evidence="3 4">
    <name type="scientific">Aromatoleum diolicum</name>
    <dbReference type="NCBI Taxonomy" id="75796"/>
    <lineage>
        <taxon>Bacteria</taxon>
        <taxon>Pseudomonadati</taxon>
        <taxon>Pseudomonadota</taxon>
        <taxon>Betaproteobacteria</taxon>
        <taxon>Rhodocyclales</taxon>
        <taxon>Rhodocyclaceae</taxon>
        <taxon>Aromatoleum</taxon>
    </lineage>
</organism>
<dbReference type="SUPFAM" id="SSF48452">
    <property type="entry name" value="TPR-like"/>
    <property type="match status" value="1"/>
</dbReference>
<dbReference type="Gene3D" id="1.25.40.10">
    <property type="entry name" value="Tetratricopeptide repeat domain"/>
    <property type="match status" value="1"/>
</dbReference>
<evidence type="ECO:0000256" key="1">
    <source>
        <dbReference type="PROSITE-ProRule" id="PRU00339"/>
    </source>
</evidence>
<keyword evidence="4" id="KW-1185">Reference proteome</keyword>
<proteinExistence type="predicted"/>
<dbReference type="Proteomes" id="UP000648984">
    <property type="component" value="Unassembled WGS sequence"/>
</dbReference>
<evidence type="ECO:0000256" key="2">
    <source>
        <dbReference type="SAM" id="MobiDB-lite"/>
    </source>
</evidence>
<evidence type="ECO:0008006" key="5">
    <source>
        <dbReference type="Google" id="ProtNLM"/>
    </source>
</evidence>
<accession>A0ABX1QG59</accession>
<protein>
    <recommendedName>
        <fullName evidence="5">Tetratricopeptide repeat protein</fullName>
    </recommendedName>
</protein>